<dbReference type="Proteomes" id="UP000297245">
    <property type="component" value="Unassembled WGS sequence"/>
</dbReference>
<protein>
    <submittedName>
        <fullName evidence="1">Uncharacterized protein</fullName>
    </submittedName>
</protein>
<reference evidence="1 2" key="1">
    <citation type="journal article" date="2019" name="Nat. Ecol. Evol.">
        <title>Megaphylogeny resolves global patterns of mushroom evolution.</title>
        <authorList>
            <person name="Varga T."/>
            <person name="Krizsan K."/>
            <person name="Foldi C."/>
            <person name="Dima B."/>
            <person name="Sanchez-Garcia M."/>
            <person name="Sanchez-Ramirez S."/>
            <person name="Szollosi G.J."/>
            <person name="Szarkandi J.G."/>
            <person name="Papp V."/>
            <person name="Albert L."/>
            <person name="Andreopoulos W."/>
            <person name="Angelini C."/>
            <person name="Antonin V."/>
            <person name="Barry K.W."/>
            <person name="Bougher N.L."/>
            <person name="Buchanan P."/>
            <person name="Buyck B."/>
            <person name="Bense V."/>
            <person name="Catcheside P."/>
            <person name="Chovatia M."/>
            <person name="Cooper J."/>
            <person name="Damon W."/>
            <person name="Desjardin D."/>
            <person name="Finy P."/>
            <person name="Geml J."/>
            <person name="Haridas S."/>
            <person name="Hughes K."/>
            <person name="Justo A."/>
            <person name="Karasinski D."/>
            <person name="Kautmanova I."/>
            <person name="Kiss B."/>
            <person name="Kocsube S."/>
            <person name="Kotiranta H."/>
            <person name="LaButti K.M."/>
            <person name="Lechner B.E."/>
            <person name="Liimatainen K."/>
            <person name="Lipzen A."/>
            <person name="Lukacs Z."/>
            <person name="Mihaltcheva S."/>
            <person name="Morgado L.N."/>
            <person name="Niskanen T."/>
            <person name="Noordeloos M.E."/>
            <person name="Ohm R.A."/>
            <person name="Ortiz-Santana B."/>
            <person name="Ovrebo C."/>
            <person name="Racz N."/>
            <person name="Riley R."/>
            <person name="Savchenko A."/>
            <person name="Shiryaev A."/>
            <person name="Soop K."/>
            <person name="Spirin V."/>
            <person name="Szebenyi C."/>
            <person name="Tomsovsky M."/>
            <person name="Tulloss R.E."/>
            <person name="Uehling J."/>
            <person name="Grigoriev I.V."/>
            <person name="Vagvolgyi C."/>
            <person name="Papp T."/>
            <person name="Martin F.M."/>
            <person name="Miettinen O."/>
            <person name="Hibbett D.S."/>
            <person name="Nagy L.G."/>
        </authorList>
    </citation>
    <scope>NUCLEOTIDE SEQUENCE [LARGE SCALE GENOMIC DNA]</scope>
    <source>
        <strain evidence="1 2">CBS 962.96</strain>
    </source>
</reference>
<dbReference type="OrthoDB" id="2692380at2759"/>
<sequence length="304" mass="34932">MSSPASSEPFATLHDIVELFNSNILGEFEHATDKEYLELFKDVVADSRTPSIEPTVSDVRVFRQTRDPAAVEGLFRELYGRFGHRFEADQKIISVKSVSDLAESLRSLETRTSSSIELHITRFFTKESIPARHWKPVLWNYLREHLRDFQQGFSDGNLEPPVKAFFEHIGYQIHETVPEHQKSDSQFERDIADVVEHLKESMASKFEGKSADALFDYLKRCQELFPNRVGGKRHYAKFISICNSSGTGKTKTVLQLPKFDVPLLYINMRPTSDKKNFPPRNDQIAALLERFTSMNSAQFYKSCL</sequence>
<dbReference type="EMBL" id="ML179394">
    <property type="protein sequence ID" value="THU88808.1"/>
    <property type="molecule type" value="Genomic_DNA"/>
</dbReference>
<proteinExistence type="predicted"/>
<gene>
    <name evidence="1" type="ORF">K435DRAFT_865907</name>
</gene>
<dbReference type="AlphaFoldDB" id="A0A4S8LJK1"/>
<evidence type="ECO:0000313" key="2">
    <source>
        <dbReference type="Proteomes" id="UP000297245"/>
    </source>
</evidence>
<keyword evidence="2" id="KW-1185">Reference proteome</keyword>
<accession>A0A4S8LJK1</accession>
<evidence type="ECO:0000313" key="1">
    <source>
        <dbReference type="EMBL" id="THU88808.1"/>
    </source>
</evidence>
<organism evidence="1 2">
    <name type="scientific">Dendrothele bispora (strain CBS 962.96)</name>
    <dbReference type="NCBI Taxonomy" id="1314807"/>
    <lineage>
        <taxon>Eukaryota</taxon>
        <taxon>Fungi</taxon>
        <taxon>Dikarya</taxon>
        <taxon>Basidiomycota</taxon>
        <taxon>Agaricomycotina</taxon>
        <taxon>Agaricomycetes</taxon>
        <taxon>Agaricomycetidae</taxon>
        <taxon>Agaricales</taxon>
        <taxon>Agaricales incertae sedis</taxon>
        <taxon>Dendrothele</taxon>
    </lineage>
</organism>
<name>A0A4S8LJK1_DENBC</name>